<keyword evidence="3" id="KW-0808">Transferase</keyword>
<organism evidence="3 4">
    <name type="scientific">Brasilonema octagenarum UFV-OR1</name>
    <dbReference type="NCBI Taxonomy" id="417115"/>
    <lineage>
        <taxon>Bacteria</taxon>
        <taxon>Bacillati</taxon>
        <taxon>Cyanobacteriota</taxon>
        <taxon>Cyanophyceae</taxon>
        <taxon>Nostocales</taxon>
        <taxon>Scytonemataceae</taxon>
        <taxon>Brasilonema</taxon>
        <taxon>Octagenarum group</taxon>
    </lineage>
</organism>
<feature type="domain" description="Nucleotidyl transferase" evidence="1">
    <location>
        <begin position="4"/>
        <end position="300"/>
    </location>
</feature>
<name>A0ABX1MFI0_9CYAN</name>
<dbReference type="CDD" id="cd02509">
    <property type="entry name" value="GDP-M1P_Guanylyltransferase"/>
    <property type="match status" value="1"/>
</dbReference>
<dbReference type="Pfam" id="PF22640">
    <property type="entry name" value="ManC_GMP_beta-helix"/>
    <property type="match status" value="1"/>
</dbReference>
<dbReference type="Proteomes" id="UP000762253">
    <property type="component" value="Unassembled WGS sequence"/>
</dbReference>
<gene>
    <name evidence="3" type="ORF">DP115_33630</name>
</gene>
<proteinExistence type="predicted"/>
<dbReference type="InterPro" id="IPR029044">
    <property type="entry name" value="Nucleotide-diphossugar_trans"/>
</dbReference>
<protein>
    <submittedName>
        <fullName evidence="3">Mannose-1-phosphate guanylyltransferase</fullName>
    </submittedName>
</protein>
<accession>A0ABX1MFI0</accession>
<dbReference type="PANTHER" id="PTHR46390">
    <property type="entry name" value="MANNOSE-1-PHOSPHATE GUANYLYLTRANSFERASE"/>
    <property type="match status" value="1"/>
</dbReference>
<evidence type="ECO:0000259" key="2">
    <source>
        <dbReference type="Pfam" id="PF22640"/>
    </source>
</evidence>
<dbReference type="InterPro" id="IPR049577">
    <property type="entry name" value="GMPP_N"/>
</dbReference>
<evidence type="ECO:0000313" key="3">
    <source>
        <dbReference type="EMBL" id="NMF67403.1"/>
    </source>
</evidence>
<dbReference type="SUPFAM" id="SSF159283">
    <property type="entry name" value="Guanosine diphospho-D-mannose pyrophosphorylase/mannose-6-phosphate isomerase linker domain"/>
    <property type="match status" value="1"/>
</dbReference>
<dbReference type="RefSeq" id="WP_169268936.1">
    <property type="nucleotide sequence ID" value="NZ_QMEC01000290.1"/>
</dbReference>
<dbReference type="InterPro" id="IPR005835">
    <property type="entry name" value="NTP_transferase_dom"/>
</dbReference>
<dbReference type="EMBL" id="QMEC01000290">
    <property type="protein sequence ID" value="NMF67403.1"/>
    <property type="molecule type" value="Genomic_DNA"/>
</dbReference>
<keyword evidence="4" id="KW-1185">Reference proteome</keyword>
<dbReference type="Pfam" id="PF00483">
    <property type="entry name" value="NTP_transferase"/>
    <property type="match status" value="1"/>
</dbReference>
<evidence type="ECO:0000313" key="4">
    <source>
        <dbReference type="Proteomes" id="UP000762253"/>
    </source>
</evidence>
<feature type="domain" description="MannoseP isomerase/GMP-like beta-helix" evidence="2">
    <location>
        <begin position="327"/>
        <end position="365"/>
    </location>
</feature>
<dbReference type="SUPFAM" id="SSF53448">
    <property type="entry name" value="Nucleotide-diphospho-sugar transferases"/>
    <property type="match status" value="1"/>
</dbReference>
<keyword evidence="3" id="KW-0548">Nucleotidyltransferase</keyword>
<evidence type="ECO:0000259" key="1">
    <source>
        <dbReference type="Pfam" id="PF00483"/>
    </source>
</evidence>
<sequence>MRYAMIMAGGAGTRLWPMSRKDQPKQLLKFIQPKEGGPSRSLLEIAAQRLEGIVPPERRFICTSENYRKIIRRDLPNFVDERILGEPVGRDTVNAVGFAAAVFEKLDKDAVFSVLTADHIIEPQDVFRERMDLGYRLVEDDAKRLVTFSIKPTYPATGYGYVERGTPIRGVDGCEKDGKALAFHVARFVEKPDLPRAQAYVQSGAFNWNSGMFVWKASTIMNALRKFKPESHAGMLQIQHAWGTAKQNEVVARVYPTLPKISVDYAIMEPASKDKDFSICTVQMDVNWLDVGSWPSYAETLGADAADNRITGEGPTLQTQAKGNLLINANANHTLAVLGIDDLIVVHTPDATLIMPKSKAEELKALHGMVDDRLK</sequence>
<comment type="caution">
    <text evidence="3">The sequence shown here is derived from an EMBL/GenBank/DDBJ whole genome shotgun (WGS) entry which is preliminary data.</text>
</comment>
<dbReference type="InterPro" id="IPR051161">
    <property type="entry name" value="Mannose-6P_isomerase_type2"/>
</dbReference>
<dbReference type="InterPro" id="IPR054566">
    <property type="entry name" value="ManC/GMP-like_b-helix"/>
</dbReference>
<dbReference type="Gene3D" id="3.90.550.10">
    <property type="entry name" value="Spore Coat Polysaccharide Biosynthesis Protein SpsA, Chain A"/>
    <property type="match status" value="1"/>
</dbReference>
<dbReference type="PANTHER" id="PTHR46390:SF1">
    <property type="entry name" value="MANNOSE-1-PHOSPHATE GUANYLYLTRANSFERASE"/>
    <property type="match status" value="1"/>
</dbReference>
<dbReference type="GO" id="GO:0016779">
    <property type="term" value="F:nucleotidyltransferase activity"/>
    <property type="evidence" value="ECO:0007669"/>
    <property type="project" value="UniProtKB-KW"/>
</dbReference>
<reference evidence="3 4" key="1">
    <citation type="submission" date="2018-06" db="EMBL/GenBank/DDBJ databases">
        <title>Comparative genomics of Brasilonema spp. strains.</title>
        <authorList>
            <person name="Alvarenga D.O."/>
            <person name="Fiore M.F."/>
            <person name="Varani A.M."/>
        </authorList>
    </citation>
    <scope>NUCLEOTIDE SEQUENCE [LARGE SCALE GENOMIC DNA]</scope>
    <source>
        <strain evidence="3 4">UFV-OR1</strain>
    </source>
</reference>